<dbReference type="PANTHER" id="PTHR34478">
    <property type="entry name" value="PROTEIN LEMA"/>
    <property type="match status" value="1"/>
</dbReference>
<reference evidence="8" key="1">
    <citation type="submission" date="2019-05" db="EMBL/GenBank/DDBJ databases">
        <title>Prevotella brunnea sp. nov., isolated from a wound of a patient.</title>
        <authorList>
            <person name="Buhl M."/>
        </authorList>
    </citation>
    <scope>NUCLEOTIDE SEQUENCE [LARGE SCALE GENOMIC DNA]</scope>
    <source>
        <strain evidence="8">A2672</strain>
    </source>
</reference>
<evidence type="ECO:0000313" key="7">
    <source>
        <dbReference type="EMBL" id="TXJ63486.1"/>
    </source>
</evidence>
<dbReference type="InterPro" id="IPR007156">
    <property type="entry name" value="MamQ_LemA"/>
</dbReference>
<gene>
    <name evidence="7" type="ORF">ETF27_00075</name>
</gene>
<sequence length="194" mass="21835">MKNKTLLIVIGVVLIIGLWLFSGYNGMVDKEESATTALSNIEAAYQRRADMMPQLAKIVKAYAKHEKETFEAVTKARNAATQIHLDANNLTPESIQKFETAQSQLAQAFSRLIAVAESYPELKANANFLALQKQEEGTENRINEARRKYNESVQDYNRTIRHFPNSLIAHLFGFDKMVKFQSAKGAEKAPDLDI</sequence>
<evidence type="ECO:0000256" key="3">
    <source>
        <dbReference type="ARBA" id="ARBA00022692"/>
    </source>
</evidence>
<evidence type="ECO:0000256" key="4">
    <source>
        <dbReference type="ARBA" id="ARBA00022989"/>
    </source>
</evidence>
<comment type="caution">
    <text evidence="7">The sequence shown here is derived from an EMBL/GenBank/DDBJ whole genome shotgun (WGS) entry which is preliminary data.</text>
</comment>
<evidence type="ECO:0000256" key="2">
    <source>
        <dbReference type="ARBA" id="ARBA00008854"/>
    </source>
</evidence>
<dbReference type="Gene3D" id="1.20.1440.20">
    <property type="entry name" value="LemA-like domain"/>
    <property type="match status" value="1"/>
</dbReference>
<comment type="similarity">
    <text evidence="2">Belongs to the LemA family.</text>
</comment>
<dbReference type="OrthoDB" id="9804152at2"/>
<keyword evidence="8" id="KW-1185">Reference proteome</keyword>
<name>A0A5C8GNG6_9BACT</name>
<accession>A0A5C8GNG6</accession>
<dbReference type="EMBL" id="SDIK01000001">
    <property type="protein sequence ID" value="TXJ63486.1"/>
    <property type="molecule type" value="Genomic_DNA"/>
</dbReference>
<dbReference type="GO" id="GO:0016020">
    <property type="term" value="C:membrane"/>
    <property type="evidence" value="ECO:0007669"/>
    <property type="project" value="UniProtKB-SubCell"/>
</dbReference>
<keyword evidence="5 6" id="KW-0472">Membrane</keyword>
<keyword evidence="3 6" id="KW-0812">Transmembrane</keyword>
<proteinExistence type="inferred from homology"/>
<evidence type="ECO:0000256" key="5">
    <source>
        <dbReference type="ARBA" id="ARBA00023136"/>
    </source>
</evidence>
<evidence type="ECO:0000256" key="6">
    <source>
        <dbReference type="SAM" id="Phobius"/>
    </source>
</evidence>
<dbReference type="RefSeq" id="WP_130828862.1">
    <property type="nucleotide sequence ID" value="NZ_SDIK01000001.1"/>
</dbReference>
<dbReference type="Proteomes" id="UP000321612">
    <property type="component" value="Unassembled WGS sequence"/>
</dbReference>
<keyword evidence="4 6" id="KW-1133">Transmembrane helix</keyword>
<dbReference type="PANTHER" id="PTHR34478:SF2">
    <property type="entry name" value="MEMBRANE PROTEIN"/>
    <property type="match status" value="1"/>
</dbReference>
<feature type="transmembrane region" description="Helical" evidence="6">
    <location>
        <begin position="6"/>
        <end position="24"/>
    </location>
</feature>
<evidence type="ECO:0000313" key="8">
    <source>
        <dbReference type="Proteomes" id="UP000321612"/>
    </source>
</evidence>
<comment type="subcellular location">
    <subcellularLocation>
        <location evidence="1">Membrane</location>
        <topology evidence="1">Single-pass membrane protein</topology>
    </subcellularLocation>
</comment>
<dbReference type="InterPro" id="IPR023353">
    <property type="entry name" value="LemA-like_dom_sf"/>
</dbReference>
<dbReference type="SUPFAM" id="SSF140478">
    <property type="entry name" value="LemA-like"/>
    <property type="match status" value="1"/>
</dbReference>
<dbReference type="Pfam" id="PF04011">
    <property type="entry name" value="LemA"/>
    <property type="match status" value="1"/>
</dbReference>
<dbReference type="AlphaFoldDB" id="A0A5C8GNG6"/>
<organism evidence="7 8">
    <name type="scientific">Prevotella brunnea</name>
    <dbReference type="NCBI Taxonomy" id="2508867"/>
    <lineage>
        <taxon>Bacteria</taxon>
        <taxon>Pseudomonadati</taxon>
        <taxon>Bacteroidota</taxon>
        <taxon>Bacteroidia</taxon>
        <taxon>Bacteroidales</taxon>
        <taxon>Prevotellaceae</taxon>
        <taxon>Prevotella</taxon>
    </lineage>
</organism>
<evidence type="ECO:0000256" key="1">
    <source>
        <dbReference type="ARBA" id="ARBA00004167"/>
    </source>
</evidence>
<protein>
    <submittedName>
        <fullName evidence="7">LemA family protein</fullName>
    </submittedName>
</protein>